<dbReference type="Gene3D" id="3.30.1540.10">
    <property type="entry name" value="formyl-coa transferase, domain 3"/>
    <property type="match status" value="1"/>
</dbReference>
<evidence type="ECO:0000313" key="3">
    <source>
        <dbReference type="Proteomes" id="UP000250079"/>
    </source>
</evidence>
<dbReference type="OrthoDB" id="9058532at2"/>
<dbReference type="AlphaFoldDB" id="A0A2Z2NVT9"/>
<keyword evidence="1 2" id="KW-0808">Transferase</keyword>
<dbReference type="PANTHER" id="PTHR48228">
    <property type="entry name" value="SUCCINYL-COA--D-CITRAMALATE COA-TRANSFERASE"/>
    <property type="match status" value="1"/>
</dbReference>
<protein>
    <submittedName>
        <fullName evidence="2">Succinyl-CoA--L-malate CoA-transferase beta subunit</fullName>
        <ecNumber evidence="2">2.8.3.22</ecNumber>
    </submittedName>
</protein>
<dbReference type="GO" id="GO:0016740">
    <property type="term" value="F:transferase activity"/>
    <property type="evidence" value="ECO:0007669"/>
    <property type="project" value="UniProtKB-KW"/>
</dbReference>
<organism evidence="2 3">
    <name type="scientific">Granulosicoccus antarcticus IMCC3135</name>
    <dbReference type="NCBI Taxonomy" id="1192854"/>
    <lineage>
        <taxon>Bacteria</taxon>
        <taxon>Pseudomonadati</taxon>
        <taxon>Pseudomonadota</taxon>
        <taxon>Gammaproteobacteria</taxon>
        <taxon>Chromatiales</taxon>
        <taxon>Granulosicoccaceae</taxon>
        <taxon>Granulosicoccus</taxon>
    </lineage>
</organism>
<dbReference type="InterPro" id="IPR050509">
    <property type="entry name" value="CoA-transferase_III"/>
</dbReference>
<proteinExistence type="predicted"/>
<reference evidence="2 3" key="1">
    <citation type="submission" date="2016-12" db="EMBL/GenBank/DDBJ databases">
        <authorList>
            <person name="Song W.-J."/>
            <person name="Kurnit D.M."/>
        </authorList>
    </citation>
    <scope>NUCLEOTIDE SEQUENCE [LARGE SCALE GENOMIC DNA]</scope>
    <source>
        <strain evidence="2 3">IMCC3135</strain>
    </source>
</reference>
<dbReference type="Gene3D" id="3.40.50.10540">
    <property type="entry name" value="Crotonobetainyl-coa:carnitine coa-transferase, domain 1"/>
    <property type="match status" value="1"/>
</dbReference>
<evidence type="ECO:0000256" key="1">
    <source>
        <dbReference type="ARBA" id="ARBA00022679"/>
    </source>
</evidence>
<dbReference type="SUPFAM" id="SSF89796">
    <property type="entry name" value="CoA-transferase family III (CaiB/BaiF)"/>
    <property type="match status" value="1"/>
</dbReference>
<keyword evidence="3" id="KW-1185">Reference proteome</keyword>
<sequence>MTQTSNLPLSGIRVLEMGQLIAGPFAGQMLAAFGAEVVKIEPPGRGDPLRTWRELDEQGTSYWWRSLARNKKSVTLDLSNPDGAEIAKQLLMQADILIENFRPGRMEAWGLGPDVLEKMHPELIYTRVSGYGQTGPYSVKPGFASACEAAGGLRYLNGQPGEKPVRLNLSLGDSLAGMHATIGALLALIARQRLGQGGQVVDVSIVESVFNMLEGVLPEYDGAGVVREPSGSTVTGIVPTNTYQCRDDRYIVIGGNGDTIFKRLMVAVGQPQMAEDQKLANNQGRIANEKQIDQVLAAWSATLDSTDALAILDDADVPAGPVNSIADMVEDPHFKDRGMFESVPVNGEPRLMPAVHPLLTDTPASTRWAGPELGQHTDEVLQDWLDVDAAKVTQWRESQLI</sequence>
<name>A0A2Z2NVT9_9GAMM</name>
<evidence type="ECO:0000313" key="2">
    <source>
        <dbReference type="EMBL" id="ASJ75459.1"/>
    </source>
</evidence>
<accession>A0A2Z2NVT9</accession>
<dbReference type="InterPro" id="IPR044855">
    <property type="entry name" value="CoA-Trfase_III_dom3_sf"/>
</dbReference>
<dbReference type="KEGG" id="gai:IMCC3135_27020"/>
<dbReference type="RefSeq" id="WP_088920375.1">
    <property type="nucleotide sequence ID" value="NZ_CP018632.1"/>
</dbReference>
<dbReference type="EC" id="2.8.3.22" evidence="2"/>
<gene>
    <name evidence="2" type="primary">smtB_2</name>
    <name evidence="2" type="ORF">IMCC3135_27020</name>
</gene>
<dbReference type="InterPro" id="IPR003673">
    <property type="entry name" value="CoA-Trfase_fam_III"/>
</dbReference>
<dbReference type="Proteomes" id="UP000250079">
    <property type="component" value="Chromosome"/>
</dbReference>
<dbReference type="PANTHER" id="PTHR48228:SF6">
    <property type="entry name" value="L-CARNITINE COA-TRANSFERASE"/>
    <property type="match status" value="1"/>
</dbReference>
<dbReference type="Pfam" id="PF02515">
    <property type="entry name" value="CoA_transf_3"/>
    <property type="match status" value="1"/>
</dbReference>
<dbReference type="InterPro" id="IPR023606">
    <property type="entry name" value="CoA-Trfase_III_dom_1_sf"/>
</dbReference>
<dbReference type="EMBL" id="CP018632">
    <property type="protein sequence ID" value="ASJ75459.1"/>
    <property type="molecule type" value="Genomic_DNA"/>
</dbReference>